<evidence type="ECO:0000313" key="3">
    <source>
        <dbReference type="Proteomes" id="UP000600918"/>
    </source>
</evidence>
<keyword evidence="1" id="KW-0472">Membrane</keyword>
<feature type="transmembrane region" description="Helical" evidence="1">
    <location>
        <begin position="347"/>
        <end position="368"/>
    </location>
</feature>
<gene>
    <name evidence="2" type="ORF">H0235_007346</name>
</gene>
<feature type="transmembrane region" description="Helical" evidence="1">
    <location>
        <begin position="91"/>
        <end position="108"/>
    </location>
</feature>
<feature type="transmembrane region" description="Helical" evidence="1">
    <location>
        <begin position="35"/>
        <end position="57"/>
    </location>
</feature>
<dbReference type="AlphaFoldDB" id="A0A834UBG3"/>
<name>A0A834UBG3_VESPE</name>
<protein>
    <recommendedName>
        <fullName evidence="4">Odorant receptor</fullName>
    </recommendedName>
</protein>
<reference evidence="2" key="1">
    <citation type="journal article" date="2020" name="G3 (Bethesda)">
        <title>High-Quality Assemblies for Three Invasive Social Wasps from the &lt;i&gt;Vespula&lt;/i&gt; Genus.</title>
        <authorList>
            <person name="Harrop T.W.R."/>
            <person name="Guhlin J."/>
            <person name="McLaughlin G.M."/>
            <person name="Permina E."/>
            <person name="Stockwell P."/>
            <person name="Gilligan J."/>
            <person name="Le Lec M.F."/>
            <person name="Gruber M.A.M."/>
            <person name="Quinn O."/>
            <person name="Lovegrove M."/>
            <person name="Duncan E.J."/>
            <person name="Remnant E.J."/>
            <person name="Van Eeckhoven J."/>
            <person name="Graham B."/>
            <person name="Knapp R.A."/>
            <person name="Langford K.W."/>
            <person name="Kronenberg Z."/>
            <person name="Press M.O."/>
            <person name="Eacker S.M."/>
            <person name="Wilson-Rankin E.E."/>
            <person name="Purcell J."/>
            <person name="Lester P.J."/>
            <person name="Dearden P.K."/>
        </authorList>
    </citation>
    <scope>NUCLEOTIDE SEQUENCE</scope>
    <source>
        <strain evidence="2">Volc-1</strain>
    </source>
</reference>
<dbReference type="Proteomes" id="UP000600918">
    <property type="component" value="Unassembled WGS sequence"/>
</dbReference>
<organism evidence="2 3">
    <name type="scientific">Vespula pensylvanica</name>
    <name type="common">Western yellow jacket</name>
    <name type="synonym">Wasp</name>
    <dbReference type="NCBI Taxonomy" id="30213"/>
    <lineage>
        <taxon>Eukaryota</taxon>
        <taxon>Metazoa</taxon>
        <taxon>Ecdysozoa</taxon>
        <taxon>Arthropoda</taxon>
        <taxon>Hexapoda</taxon>
        <taxon>Insecta</taxon>
        <taxon>Pterygota</taxon>
        <taxon>Neoptera</taxon>
        <taxon>Endopterygota</taxon>
        <taxon>Hymenoptera</taxon>
        <taxon>Apocrita</taxon>
        <taxon>Aculeata</taxon>
        <taxon>Vespoidea</taxon>
        <taxon>Vespidae</taxon>
        <taxon>Vespinae</taxon>
        <taxon>Vespula</taxon>
    </lineage>
</organism>
<keyword evidence="1" id="KW-1133">Transmembrane helix</keyword>
<evidence type="ECO:0008006" key="4">
    <source>
        <dbReference type="Google" id="ProtNLM"/>
    </source>
</evidence>
<comment type="caution">
    <text evidence="2">The sequence shown here is derived from an EMBL/GenBank/DDBJ whole genome shotgun (WGS) entry which is preliminary data.</text>
</comment>
<feature type="transmembrane region" description="Helical" evidence="1">
    <location>
        <begin position="304"/>
        <end position="327"/>
    </location>
</feature>
<dbReference type="EMBL" id="JACSDY010000005">
    <property type="protein sequence ID" value="KAF7427652.1"/>
    <property type="molecule type" value="Genomic_DNA"/>
</dbReference>
<keyword evidence="1" id="KW-0812">Transmembrane</keyword>
<feature type="transmembrane region" description="Helical" evidence="1">
    <location>
        <begin position="206"/>
        <end position="227"/>
    </location>
</feature>
<evidence type="ECO:0000256" key="1">
    <source>
        <dbReference type="SAM" id="Phobius"/>
    </source>
</evidence>
<feature type="transmembrane region" description="Helical" evidence="1">
    <location>
        <begin position="239"/>
        <end position="257"/>
    </location>
</feature>
<evidence type="ECO:0000313" key="2">
    <source>
        <dbReference type="EMBL" id="KAF7427652.1"/>
    </source>
</evidence>
<proteinExistence type="predicted"/>
<sequence>MLPKGKDYIDEYYACNHRLFRLIGLWEYQISLKGLIYICFINIILAVALFPQIYMLFTSEPDINLITKSLETTLPTLFEVLTSPLNISEKLTKFNFVVGSMFVIYAYYHLGQKLTDHHTDLSNSILFVISKNAKIVALFHNEKHEVMRSFYKWSVRHITLSFCCDDSMYSIEEDYEYIDNKYYAYNLRLFKLIGLWEHRTSLKQLVYIYIINIILVIGLTQQIYIFFTSELNINVITKLLETTLPTVCFGFCFWNILSKTAIMKKILRRIKCDWRDLANKPELKILKKYANVSKLSTMVIAISFYLYIAFLIFPSLLRILQYIFGIIHKTELILPIRFDYCMSNQMFFFMALLYEYIGMCIISTIGAANYSMFTAVIQHACGLFKIIM</sequence>
<accession>A0A834UBG3</accession>
<keyword evidence="3" id="KW-1185">Reference proteome</keyword>